<evidence type="ECO:0000256" key="1">
    <source>
        <dbReference type="SAM" id="MobiDB-lite"/>
    </source>
</evidence>
<feature type="region of interest" description="Disordered" evidence="1">
    <location>
        <begin position="1"/>
        <end position="28"/>
    </location>
</feature>
<accession>A0A507CLG4</accession>
<comment type="caution">
    <text evidence="2">The sequence shown here is derived from an EMBL/GenBank/DDBJ whole genome shotgun (WGS) entry which is preliminary data.</text>
</comment>
<proteinExistence type="predicted"/>
<evidence type="ECO:0000313" key="3">
    <source>
        <dbReference type="Proteomes" id="UP000320475"/>
    </source>
</evidence>
<organism evidence="2 3">
    <name type="scientific">Synchytrium endobioticum</name>
    <dbReference type="NCBI Taxonomy" id="286115"/>
    <lineage>
        <taxon>Eukaryota</taxon>
        <taxon>Fungi</taxon>
        <taxon>Fungi incertae sedis</taxon>
        <taxon>Chytridiomycota</taxon>
        <taxon>Chytridiomycota incertae sedis</taxon>
        <taxon>Chytridiomycetes</taxon>
        <taxon>Synchytriales</taxon>
        <taxon>Synchytriaceae</taxon>
        <taxon>Synchytrium</taxon>
    </lineage>
</organism>
<dbReference type="EMBL" id="QEAM01000535">
    <property type="protein sequence ID" value="TPX38985.1"/>
    <property type="molecule type" value="Genomic_DNA"/>
</dbReference>
<evidence type="ECO:0008006" key="4">
    <source>
        <dbReference type="Google" id="ProtNLM"/>
    </source>
</evidence>
<protein>
    <recommendedName>
        <fullName evidence="4">DUF4470 domain-containing protein</fullName>
    </recommendedName>
</protein>
<feature type="compositionally biased region" description="Polar residues" evidence="1">
    <location>
        <begin position="63"/>
        <end position="73"/>
    </location>
</feature>
<reference evidence="2 3" key="1">
    <citation type="journal article" date="2019" name="Sci. Rep.">
        <title>Comparative genomics of chytrid fungi reveal insights into the obligate biotrophic and pathogenic lifestyle of Synchytrium endobioticum.</title>
        <authorList>
            <person name="van de Vossenberg B.T.L.H."/>
            <person name="Warris S."/>
            <person name="Nguyen H.D.T."/>
            <person name="van Gent-Pelzer M.P.E."/>
            <person name="Joly D.L."/>
            <person name="van de Geest H.C."/>
            <person name="Bonants P.J.M."/>
            <person name="Smith D.S."/>
            <person name="Levesque C.A."/>
            <person name="van der Lee T.A.J."/>
        </authorList>
    </citation>
    <scope>NUCLEOTIDE SEQUENCE [LARGE SCALE GENOMIC DNA]</scope>
    <source>
        <strain evidence="2 3">LEV6574</strain>
    </source>
</reference>
<name>A0A507CLG4_9FUNG</name>
<dbReference type="OrthoDB" id="437457at2759"/>
<dbReference type="AlphaFoldDB" id="A0A507CLG4"/>
<dbReference type="Proteomes" id="UP000320475">
    <property type="component" value="Unassembled WGS sequence"/>
</dbReference>
<sequence length="693" mass="79535">MSRAKFPKADETALPRYPSDEASSTAEPLLSTLASLRITDHRGAIKKSNEEVVSPLDEASPTPARTSRSNTQPDDNHVLHDSENFFQENDIDPAMEEANALIHMYHHRIARLLPPIHEEYASVFPSLAKSQARLQRVFDTHQKTLHHAANEVLRVYLTTEYFYGSRICSDRWNIPYDAVKELEEIIEEPLGSIINIPYHIAREFGDKCNYDDDWSNPAGYCYEALYTSPITTIVTNDSSTASSGKSSSAIIPDNSKKECHVIIGYTDLHYLLNLAREDRPVDAVKKVRVVGIEDNPYCIARALVMLEMIKNTSDLESIIQVWHSILWNETTLQEFKTAVNKIYDEADDFDPLVKGSVRELIIAWRYYVSLQPQQHTVINSLKKWEEVGMVDAHATTYFQAAVSLARGQDRLEMLEYLTTGSLLSVMDMNDKTPVTGNYTMLINVQGVKPVHLSNGLSRMGVMETLHFIDPDTTLMIHLKSQILSKLSRLQNWMKNGTLKVTLRQGKVDVDTPNTHKIIRDLQPDFIHWSNLPDYFKPKIFHAIARNCSVETTLHLGYTSRWRLRVMGGHMLDYSRESRVKMWKDGQRIITSRLHDVDPHGIIILELHCVDAKNLMNHVLLNLFRHEWFEEYFMKNQGIECRLLADPMPVPDMKSGNSLFFAWSYDNKATIRYTRDVANCYTLRYSRHSLRTFA</sequence>
<feature type="region of interest" description="Disordered" evidence="1">
    <location>
        <begin position="44"/>
        <end position="77"/>
    </location>
</feature>
<gene>
    <name evidence="2" type="ORF">SeLEV6574_g07479</name>
</gene>
<evidence type="ECO:0000313" key="2">
    <source>
        <dbReference type="EMBL" id="TPX38985.1"/>
    </source>
</evidence>